<proteinExistence type="predicted"/>
<dbReference type="RefSeq" id="WP_157130606.1">
    <property type="nucleotide sequence ID" value="NZ_CAJTCQ010000002.1"/>
</dbReference>
<dbReference type="EMBL" id="CP065321">
    <property type="protein sequence ID" value="QQR28918.1"/>
    <property type="molecule type" value="Genomic_DNA"/>
</dbReference>
<reference evidence="1 2" key="1">
    <citation type="submission" date="2020-11" db="EMBL/GenBank/DDBJ databases">
        <title>Closed and high quality bacterial genomes of the OMM12 community.</title>
        <authorList>
            <person name="Marbouty M."/>
            <person name="Lamy-Besnier Q."/>
            <person name="Debarbieux L."/>
            <person name="Koszul R."/>
        </authorList>
    </citation>
    <scope>NUCLEOTIDE SEQUENCE [LARGE SCALE GENOMIC DNA]</scope>
    <source>
        <strain evidence="1 2">KB18</strain>
    </source>
</reference>
<accession>A0AA92L5R8</accession>
<dbReference type="AlphaFoldDB" id="A0AA92L5R8"/>
<gene>
    <name evidence="1" type="ORF">I5Q82_12530</name>
</gene>
<name>A0AA92L5R8_9FIRM</name>
<protein>
    <submittedName>
        <fullName evidence="1">Uncharacterized protein</fullName>
    </submittedName>
</protein>
<dbReference type="Proteomes" id="UP000596035">
    <property type="component" value="Chromosome"/>
</dbReference>
<evidence type="ECO:0000313" key="1">
    <source>
        <dbReference type="EMBL" id="QQR28918.1"/>
    </source>
</evidence>
<sequence length="52" mass="5840">MDAGLRQVPEIFLGYEIAAFSFGKVPENSCLYRGPETSDYIETRSIKGRNLV</sequence>
<evidence type="ECO:0000313" key="2">
    <source>
        <dbReference type="Proteomes" id="UP000596035"/>
    </source>
</evidence>
<organism evidence="1 2">
    <name type="scientific">Acutalibacter muris</name>
    <dbReference type="NCBI Taxonomy" id="1796620"/>
    <lineage>
        <taxon>Bacteria</taxon>
        <taxon>Bacillati</taxon>
        <taxon>Bacillota</taxon>
        <taxon>Clostridia</taxon>
        <taxon>Eubacteriales</taxon>
        <taxon>Acutalibacteraceae</taxon>
        <taxon>Acutalibacter</taxon>
    </lineage>
</organism>